<dbReference type="Proteomes" id="UP000198725">
    <property type="component" value="Unassembled WGS sequence"/>
</dbReference>
<feature type="region of interest" description="Disordered" evidence="1">
    <location>
        <begin position="81"/>
        <end position="123"/>
    </location>
</feature>
<gene>
    <name evidence="2" type="ORF">SAMN05192579_12325</name>
</gene>
<dbReference type="RefSeq" id="WP_092705257.1">
    <property type="nucleotide sequence ID" value="NZ_FOSR01000023.1"/>
</dbReference>
<dbReference type="EMBL" id="FOSR01000023">
    <property type="protein sequence ID" value="SFL27317.1"/>
    <property type="molecule type" value="Genomic_DNA"/>
</dbReference>
<sequence length="250" mass="27003">MVQEHAARPEARPPPDQPPSDKNRLPWRDIARRGSALGVALALHLSLLAWILTLAPAPDAKPADNEAEPVRDDALHLTFLRQPPMTSATHAITSHRALPRSRMAPAPRRIRPPPAATPPMQASPNPPVQLDLSAAPDAATAIYHPGSFRSDLQEARHPKPAFRMPGFAVTRVPGIHLHAPPLSLQKIVRMIGKSQDCYAMYTGLTHGPERFLTPDQIADKMEAEGCGPQASKEDNDPTINAIAHGFVSGG</sequence>
<evidence type="ECO:0000313" key="3">
    <source>
        <dbReference type="Proteomes" id="UP000198725"/>
    </source>
</evidence>
<proteinExistence type="predicted"/>
<evidence type="ECO:0000256" key="1">
    <source>
        <dbReference type="SAM" id="MobiDB-lite"/>
    </source>
</evidence>
<feature type="region of interest" description="Disordered" evidence="1">
    <location>
        <begin position="1"/>
        <end position="26"/>
    </location>
</feature>
<organism evidence="2 3">
    <name type="scientific">Rhodanobacter glycinis</name>
    <dbReference type="NCBI Taxonomy" id="582702"/>
    <lineage>
        <taxon>Bacteria</taxon>
        <taxon>Pseudomonadati</taxon>
        <taxon>Pseudomonadota</taxon>
        <taxon>Gammaproteobacteria</taxon>
        <taxon>Lysobacterales</taxon>
        <taxon>Rhodanobacteraceae</taxon>
        <taxon>Rhodanobacter</taxon>
    </lineage>
</organism>
<protein>
    <submittedName>
        <fullName evidence="2">Uncharacterized protein</fullName>
    </submittedName>
</protein>
<keyword evidence="3" id="KW-1185">Reference proteome</keyword>
<name>A0A1I4GDF8_9GAMM</name>
<accession>A0A1I4GDF8</accession>
<evidence type="ECO:0000313" key="2">
    <source>
        <dbReference type="EMBL" id="SFL27317.1"/>
    </source>
</evidence>
<reference evidence="3" key="1">
    <citation type="submission" date="2016-10" db="EMBL/GenBank/DDBJ databases">
        <authorList>
            <person name="Varghese N."/>
            <person name="Submissions S."/>
        </authorList>
    </citation>
    <scope>NUCLEOTIDE SEQUENCE [LARGE SCALE GENOMIC DNA]</scope>
    <source>
        <strain evidence="3">MO64</strain>
    </source>
</reference>
<dbReference type="AlphaFoldDB" id="A0A1I4GDF8"/>